<evidence type="ECO:0000313" key="8">
    <source>
        <dbReference type="EMBL" id="CAF1645363.1"/>
    </source>
</evidence>
<feature type="transmembrane region" description="Helical" evidence="5">
    <location>
        <begin position="184"/>
        <end position="213"/>
    </location>
</feature>
<gene>
    <name evidence="7" type="ORF">EDS130_LOCUS34258</name>
    <name evidence="8" type="ORF">XAT740_LOCUS54040</name>
</gene>
<evidence type="ECO:0000259" key="6">
    <source>
        <dbReference type="PROSITE" id="PS50262"/>
    </source>
</evidence>
<dbReference type="SUPFAM" id="SSF81321">
    <property type="entry name" value="Family A G protein-coupled receptor-like"/>
    <property type="match status" value="1"/>
</dbReference>
<dbReference type="AlphaFoldDB" id="A0A816EB11"/>
<sequence length="333" mass="38780">MFDEKLSEFVVNITSHDNNPYQLWFFINDSLIILGNIIAIFVAFLFVITIIRLDHPTYSISNLIACNTSLAIGLTSSIMLINACYALKSDFRGYGHYDSFCVLRGTLLNICYIYMYMSLCLKAFNRLRCIIYNANPIIKSYGCLFVLLLLKLLVAILVSLFLVLTDGIDYDWNSYLCLVTDAKTYHFIFTLSVYYISILFITSVYLYILYYVLHLPLLERYRRKRQLAVLRRILILLIMLIIPGVVTFFITIWWMIFGTIPLYSLRIRTLFDAIGYTGSIITIFISHTKLRQQYYTKKKININQIVLKKFPFDKCELIVTQTPPPSPNTRGYL</sequence>
<feature type="transmembrane region" description="Helical" evidence="5">
    <location>
        <begin position="63"/>
        <end position="82"/>
    </location>
</feature>
<dbReference type="Gene3D" id="1.20.1070.10">
    <property type="entry name" value="Rhodopsin 7-helix transmembrane proteins"/>
    <property type="match status" value="1"/>
</dbReference>
<protein>
    <recommendedName>
        <fullName evidence="6">G-protein coupled receptors family 1 profile domain-containing protein</fullName>
    </recommendedName>
</protein>
<evidence type="ECO:0000256" key="5">
    <source>
        <dbReference type="SAM" id="Phobius"/>
    </source>
</evidence>
<dbReference type="EMBL" id="CAJNOR010009514">
    <property type="protein sequence ID" value="CAF1645363.1"/>
    <property type="molecule type" value="Genomic_DNA"/>
</dbReference>
<dbReference type="EMBL" id="CAJNOJ010000284">
    <property type="protein sequence ID" value="CAF1368904.1"/>
    <property type="molecule type" value="Genomic_DNA"/>
</dbReference>
<dbReference type="Proteomes" id="UP000663852">
    <property type="component" value="Unassembled WGS sequence"/>
</dbReference>
<evidence type="ECO:0000256" key="1">
    <source>
        <dbReference type="ARBA" id="ARBA00004370"/>
    </source>
</evidence>
<reference evidence="8" key="1">
    <citation type="submission" date="2021-02" db="EMBL/GenBank/DDBJ databases">
        <authorList>
            <person name="Nowell W R."/>
        </authorList>
    </citation>
    <scope>NUCLEOTIDE SEQUENCE</scope>
</reference>
<keyword evidence="9" id="KW-1185">Reference proteome</keyword>
<keyword evidence="3 5" id="KW-1133">Transmembrane helix</keyword>
<evidence type="ECO:0000313" key="7">
    <source>
        <dbReference type="EMBL" id="CAF1368904.1"/>
    </source>
</evidence>
<dbReference type="PROSITE" id="PS50262">
    <property type="entry name" value="G_PROTEIN_RECEP_F1_2"/>
    <property type="match status" value="1"/>
</dbReference>
<dbReference type="OrthoDB" id="10042069at2759"/>
<keyword evidence="4 5" id="KW-0472">Membrane</keyword>
<dbReference type="InterPro" id="IPR017452">
    <property type="entry name" value="GPCR_Rhodpsn_7TM"/>
</dbReference>
<feature type="transmembrane region" description="Helical" evidence="5">
    <location>
        <begin position="233"/>
        <end position="257"/>
    </location>
</feature>
<evidence type="ECO:0000313" key="9">
    <source>
        <dbReference type="Proteomes" id="UP000663828"/>
    </source>
</evidence>
<comment type="caution">
    <text evidence="8">The sequence shown here is derived from an EMBL/GenBank/DDBJ whole genome shotgun (WGS) entry which is preliminary data.</text>
</comment>
<feature type="transmembrane region" description="Helical" evidence="5">
    <location>
        <begin position="141"/>
        <end position="164"/>
    </location>
</feature>
<evidence type="ECO:0000256" key="3">
    <source>
        <dbReference type="ARBA" id="ARBA00022989"/>
    </source>
</evidence>
<feature type="transmembrane region" description="Helical" evidence="5">
    <location>
        <begin position="31"/>
        <end position="51"/>
    </location>
</feature>
<proteinExistence type="predicted"/>
<evidence type="ECO:0000256" key="2">
    <source>
        <dbReference type="ARBA" id="ARBA00022692"/>
    </source>
</evidence>
<comment type="subcellular location">
    <subcellularLocation>
        <location evidence="1">Membrane</location>
    </subcellularLocation>
</comment>
<organism evidence="8 9">
    <name type="scientific">Adineta ricciae</name>
    <name type="common">Rotifer</name>
    <dbReference type="NCBI Taxonomy" id="249248"/>
    <lineage>
        <taxon>Eukaryota</taxon>
        <taxon>Metazoa</taxon>
        <taxon>Spiralia</taxon>
        <taxon>Gnathifera</taxon>
        <taxon>Rotifera</taxon>
        <taxon>Eurotatoria</taxon>
        <taxon>Bdelloidea</taxon>
        <taxon>Adinetida</taxon>
        <taxon>Adinetidae</taxon>
        <taxon>Adineta</taxon>
    </lineage>
</organism>
<dbReference type="GO" id="GO:0016020">
    <property type="term" value="C:membrane"/>
    <property type="evidence" value="ECO:0007669"/>
    <property type="project" value="UniProtKB-SubCell"/>
</dbReference>
<keyword evidence="2 5" id="KW-0812">Transmembrane</keyword>
<name>A0A816EB11_ADIRI</name>
<feature type="transmembrane region" description="Helical" evidence="5">
    <location>
        <begin position="269"/>
        <end position="290"/>
    </location>
</feature>
<accession>A0A816EB11</accession>
<feature type="transmembrane region" description="Helical" evidence="5">
    <location>
        <begin position="102"/>
        <end position="121"/>
    </location>
</feature>
<feature type="domain" description="G-protein coupled receptors family 1 profile" evidence="6">
    <location>
        <begin position="35"/>
        <end position="286"/>
    </location>
</feature>
<dbReference type="Proteomes" id="UP000663828">
    <property type="component" value="Unassembled WGS sequence"/>
</dbReference>
<evidence type="ECO:0000256" key="4">
    <source>
        <dbReference type="ARBA" id="ARBA00023136"/>
    </source>
</evidence>